<gene>
    <name evidence="1" type="ORF">ACOLOM_LOCUS9821</name>
</gene>
<reference evidence="1" key="1">
    <citation type="submission" date="2021-06" db="EMBL/GenBank/DDBJ databases">
        <authorList>
            <person name="Kallberg Y."/>
            <person name="Tangrot J."/>
            <person name="Rosling A."/>
        </authorList>
    </citation>
    <scope>NUCLEOTIDE SEQUENCE</scope>
    <source>
        <strain evidence="1">CL356</strain>
    </source>
</reference>
<organism evidence="1 2">
    <name type="scientific">Acaulospora colombiana</name>
    <dbReference type="NCBI Taxonomy" id="27376"/>
    <lineage>
        <taxon>Eukaryota</taxon>
        <taxon>Fungi</taxon>
        <taxon>Fungi incertae sedis</taxon>
        <taxon>Mucoromycota</taxon>
        <taxon>Glomeromycotina</taxon>
        <taxon>Glomeromycetes</taxon>
        <taxon>Diversisporales</taxon>
        <taxon>Acaulosporaceae</taxon>
        <taxon>Acaulospora</taxon>
    </lineage>
</organism>
<evidence type="ECO:0000313" key="2">
    <source>
        <dbReference type="Proteomes" id="UP000789525"/>
    </source>
</evidence>
<dbReference type="Proteomes" id="UP000789525">
    <property type="component" value="Unassembled WGS sequence"/>
</dbReference>
<accession>A0ACA9P3L2</accession>
<sequence>METQSLDVCEHLFIYLEQNKQRLLVDLKPTVGKGLILLRLCNELVRRTSKSNNNGFRGRIMMFLSNTYALGEVSGVNKGGECNVENITTFSASPDDEDAEFYNNFWRLQTYFSNPLKMGKDFNLELVLKNIILVVDRFQEIIAREKIKEAEENLCETGERDSKGGGVPSKTNGINRDKKRQSVSQDDEPEETFNLTKDYVKYFPKYLTSYALFNKE</sequence>
<evidence type="ECO:0000313" key="1">
    <source>
        <dbReference type="EMBL" id="CAG8690773.1"/>
    </source>
</evidence>
<proteinExistence type="predicted"/>
<feature type="non-terminal residue" evidence="1">
    <location>
        <position position="216"/>
    </location>
</feature>
<comment type="caution">
    <text evidence="1">The sequence shown here is derived from an EMBL/GenBank/DDBJ whole genome shotgun (WGS) entry which is preliminary data.</text>
</comment>
<dbReference type="EMBL" id="CAJVPT010029421">
    <property type="protein sequence ID" value="CAG8690773.1"/>
    <property type="molecule type" value="Genomic_DNA"/>
</dbReference>
<name>A0ACA9P3L2_9GLOM</name>
<protein>
    <submittedName>
        <fullName evidence="1">7409_t:CDS:1</fullName>
    </submittedName>
</protein>
<keyword evidence="2" id="KW-1185">Reference proteome</keyword>